<sequence length="108" mass="12700">MQMPAYKNKENGSWYVVTQYTDWTGERKPKCKRGFATRREALEWEQKFQQQNAGDLDMSFEAFCEIYTNNLKARLKESTWQTKENIIKNEAAPVLRQSGKSTRSPPKM</sequence>
<feature type="domain" description="Integrase SAM-like N-terminal" evidence="2">
    <location>
        <begin position="60"/>
        <end position="95"/>
    </location>
</feature>
<proteinExistence type="predicted"/>
<dbReference type="AlphaFoldDB" id="K1RGH9"/>
<feature type="domain" description="AP2-like integrase N-terminal" evidence="1">
    <location>
        <begin position="13"/>
        <end position="51"/>
    </location>
</feature>
<name>K1RGH9_9ZZZZ</name>
<comment type="caution">
    <text evidence="3">The sequence shown here is derived from an EMBL/GenBank/DDBJ whole genome shotgun (WGS) entry which is preliminary data.</text>
</comment>
<gene>
    <name evidence="3" type="ORF">OBE_15518</name>
</gene>
<evidence type="ECO:0000259" key="1">
    <source>
        <dbReference type="Pfam" id="PF14657"/>
    </source>
</evidence>
<dbReference type="InterPro" id="IPR028259">
    <property type="entry name" value="AP2-like_int_N"/>
</dbReference>
<organism evidence="3">
    <name type="scientific">human gut metagenome</name>
    <dbReference type="NCBI Taxonomy" id="408170"/>
    <lineage>
        <taxon>unclassified sequences</taxon>
        <taxon>metagenomes</taxon>
        <taxon>organismal metagenomes</taxon>
    </lineage>
</organism>
<evidence type="ECO:0000259" key="2">
    <source>
        <dbReference type="Pfam" id="PF14659"/>
    </source>
</evidence>
<reference evidence="3" key="1">
    <citation type="journal article" date="2013" name="Environ. Microbiol.">
        <title>Microbiota from the distal guts of lean and obese adolescents exhibit partial functional redundancy besides clear differences in community structure.</title>
        <authorList>
            <person name="Ferrer M."/>
            <person name="Ruiz A."/>
            <person name="Lanza F."/>
            <person name="Haange S.B."/>
            <person name="Oberbach A."/>
            <person name="Till H."/>
            <person name="Bargiela R."/>
            <person name="Campoy C."/>
            <person name="Segura M.T."/>
            <person name="Richter M."/>
            <person name="von Bergen M."/>
            <person name="Seifert J."/>
            <person name="Suarez A."/>
        </authorList>
    </citation>
    <scope>NUCLEOTIDE SEQUENCE</scope>
</reference>
<dbReference type="InterPro" id="IPR004107">
    <property type="entry name" value="Integrase_SAM-like_N"/>
</dbReference>
<dbReference type="GO" id="GO:0015074">
    <property type="term" value="P:DNA integration"/>
    <property type="evidence" value="ECO:0007669"/>
    <property type="project" value="InterPro"/>
</dbReference>
<dbReference type="GO" id="GO:0003677">
    <property type="term" value="F:DNA binding"/>
    <property type="evidence" value="ECO:0007669"/>
    <property type="project" value="InterPro"/>
</dbReference>
<dbReference type="Pfam" id="PF14657">
    <property type="entry name" value="Arm-DNA-bind_4"/>
    <property type="match status" value="1"/>
</dbReference>
<protein>
    <submittedName>
        <fullName evidence="3">Phage integrase</fullName>
    </submittedName>
</protein>
<dbReference type="EMBL" id="AJWZ01010670">
    <property type="protein sequence ID" value="EKC47792.1"/>
    <property type="molecule type" value="Genomic_DNA"/>
</dbReference>
<evidence type="ECO:0000313" key="3">
    <source>
        <dbReference type="EMBL" id="EKC47792.1"/>
    </source>
</evidence>
<accession>K1RGH9</accession>
<dbReference type="Pfam" id="PF14659">
    <property type="entry name" value="Phage_int_SAM_3"/>
    <property type="match status" value="1"/>
</dbReference>